<dbReference type="EMBL" id="QJKJ01000586">
    <property type="protein sequence ID" value="RDY11765.1"/>
    <property type="molecule type" value="Genomic_DNA"/>
</dbReference>
<evidence type="ECO:0000313" key="1">
    <source>
        <dbReference type="EMBL" id="RDY11765.1"/>
    </source>
</evidence>
<accession>A0A371I9U2</accession>
<dbReference type="OrthoDB" id="1938551at2759"/>
<dbReference type="AlphaFoldDB" id="A0A371I9U2"/>
<proteinExistence type="predicted"/>
<name>A0A371I9U2_MUCPR</name>
<dbReference type="Proteomes" id="UP000257109">
    <property type="component" value="Unassembled WGS sequence"/>
</dbReference>
<reference evidence="1" key="1">
    <citation type="submission" date="2018-05" db="EMBL/GenBank/DDBJ databases">
        <title>Draft genome of Mucuna pruriens seed.</title>
        <authorList>
            <person name="Nnadi N.E."/>
            <person name="Vos R."/>
            <person name="Hasami M.H."/>
            <person name="Devisetty U.K."/>
            <person name="Aguiy J.C."/>
        </authorList>
    </citation>
    <scope>NUCLEOTIDE SEQUENCE [LARGE SCALE GENOMIC DNA]</scope>
    <source>
        <strain evidence="1">JCA_2017</strain>
    </source>
</reference>
<dbReference type="PANTHER" id="PTHR46890">
    <property type="entry name" value="NON-LTR RETROLELEMENT REVERSE TRANSCRIPTASE-LIKE PROTEIN-RELATED"/>
    <property type="match status" value="1"/>
</dbReference>
<organism evidence="1 2">
    <name type="scientific">Mucuna pruriens</name>
    <name type="common">Velvet bean</name>
    <name type="synonym">Dolichos pruriens</name>
    <dbReference type="NCBI Taxonomy" id="157652"/>
    <lineage>
        <taxon>Eukaryota</taxon>
        <taxon>Viridiplantae</taxon>
        <taxon>Streptophyta</taxon>
        <taxon>Embryophyta</taxon>
        <taxon>Tracheophyta</taxon>
        <taxon>Spermatophyta</taxon>
        <taxon>Magnoliopsida</taxon>
        <taxon>eudicotyledons</taxon>
        <taxon>Gunneridae</taxon>
        <taxon>Pentapetalae</taxon>
        <taxon>rosids</taxon>
        <taxon>fabids</taxon>
        <taxon>Fabales</taxon>
        <taxon>Fabaceae</taxon>
        <taxon>Papilionoideae</taxon>
        <taxon>50 kb inversion clade</taxon>
        <taxon>NPAAA clade</taxon>
        <taxon>indigoferoid/millettioid clade</taxon>
        <taxon>Phaseoleae</taxon>
        <taxon>Mucuna</taxon>
    </lineage>
</organism>
<keyword evidence="2" id="KW-1185">Reference proteome</keyword>
<evidence type="ECO:0000313" key="2">
    <source>
        <dbReference type="Proteomes" id="UP000257109"/>
    </source>
</evidence>
<dbReference type="InterPro" id="IPR052343">
    <property type="entry name" value="Retrotransposon-Effector_Assoc"/>
</dbReference>
<comment type="caution">
    <text evidence="1">The sequence shown here is derived from an EMBL/GenBank/DDBJ whole genome shotgun (WGS) entry which is preliminary data.</text>
</comment>
<feature type="non-terminal residue" evidence="1">
    <location>
        <position position="1"/>
    </location>
</feature>
<sequence length="110" mass="13004">MIVKQNRTSLDRFPRMKSLRRLILYMMLYKALSPDDFQVIFFNQLSKTLISLSPEVDCPATFKDFKPISLNNVTYKIITKRSRRQGDSLNPYLFMICVERLDLYLNSEIS</sequence>
<gene>
    <name evidence="1" type="ORF">CR513_03526</name>
</gene>
<evidence type="ECO:0008006" key="3">
    <source>
        <dbReference type="Google" id="ProtNLM"/>
    </source>
</evidence>
<protein>
    <recommendedName>
        <fullName evidence="3">Reverse transcriptase domain-containing protein</fullName>
    </recommendedName>
</protein>
<dbReference type="PANTHER" id="PTHR46890:SF1">
    <property type="entry name" value="REVERSE TRANSCRIPTASE DOMAIN-CONTAINING PROTEIN"/>
    <property type="match status" value="1"/>
</dbReference>